<feature type="chain" id="PRO_5022995273" description="Porin" evidence="1">
    <location>
        <begin position="26"/>
        <end position="565"/>
    </location>
</feature>
<dbReference type="SUPFAM" id="SSF56925">
    <property type="entry name" value="OMPA-like"/>
    <property type="match status" value="1"/>
</dbReference>
<keyword evidence="1" id="KW-0732">Signal</keyword>
<gene>
    <name evidence="2" type="ORF">FHG55_12215</name>
</gene>
<dbReference type="InterPro" id="IPR023614">
    <property type="entry name" value="Porin_dom_sf"/>
</dbReference>
<dbReference type="AlphaFoldDB" id="A0A5C4L090"/>
<evidence type="ECO:0008006" key="4">
    <source>
        <dbReference type="Google" id="ProtNLM"/>
    </source>
</evidence>
<dbReference type="InterPro" id="IPR032638">
    <property type="entry name" value="Porin_5"/>
</dbReference>
<dbReference type="Pfam" id="PF16930">
    <property type="entry name" value="Porin_5"/>
    <property type="match status" value="1"/>
</dbReference>
<keyword evidence="3" id="KW-1185">Reference proteome</keyword>
<protein>
    <recommendedName>
        <fullName evidence="4">Porin</fullName>
    </recommendedName>
</protein>
<comment type="caution">
    <text evidence="2">The sequence shown here is derived from an EMBL/GenBank/DDBJ whole genome shotgun (WGS) entry which is preliminary data.</text>
</comment>
<dbReference type="RefSeq" id="WP_139054505.1">
    <property type="nucleotide sequence ID" value="NZ_VDDB01000009.1"/>
</dbReference>
<reference evidence="2" key="1">
    <citation type="submission" date="2019-06" db="EMBL/GenBank/DDBJ databases">
        <title>Pseudomonas-derived Butenolides : (Bio)synthesis of Styrolides.</title>
        <authorList>
            <person name="Klapper M."/>
            <person name="Chowdhury S."/>
            <person name="Stallforth P."/>
        </authorList>
    </citation>
    <scope>NUCLEOTIDE SEQUENCE [LARGE SCALE GENOMIC DNA]</scope>
    <source>
        <strain evidence="2">EC-S101</strain>
    </source>
</reference>
<dbReference type="Gene3D" id="2.40.160.10">
    <property type="entry name" value="Porin"/>
    <property type="match status" value="1"/>
</dbReference>
<dbReference type="InterPro" id="IPR011250">
    <property type="entry name" value="OMP/PagP_B-barrel"/>
</dbReference>
<organism evidence="2 3">
    <name type="scientific">Pseudomonas jessenii</name>
    <dbReference type="NCBI Taxonomy" id="77298"/>
    <lineage>
        <taxon>Bacteria</taxon>
        <taxon>Pseudomonadati</taxon>
        <taxon>Pseudomonadota</taxon>
        <taxon>Gammaproteobacteria</taxon>
        <taxon>Pseudomonadales</taxon>
        <taxon>Pseudomonadaceae</taxon>
        <taxon>Pseudomonas</taxon>
    </lineage>
</organism>
<sequence length="565" mass="61650">MISNVNRLSLAVGMVIATLVGQAAAAPAPSENATINLIRLLVEQGILKQDKADALIAQAQNEAAQAKQAAASTAVAAGPVAAPGDVRVQYVPAAVRDQIRDQVKAEVMATAKQENWAAPNTFPDWASRISFDGDIRLRDESRYYSGSNSNEIVDFAKLNNNGPYDVNPNSSTSLPPLLNTREDRTNQFRIRARLGMKAVISPEWTAGIRIGTGSDNNPVSTTQNLGGGFAKKDIWLDQGYLNWKPTDELTLTGGRFANPFMSTDMLYSNDLNFDGVAAIFDHKLNRDWGVFGTVGAFPVDYTNDTTTSNGFDKEESDNKWLYGAQLGAKWAINSNNRLKGALAYYRFDDIQGQRSSPCAPWAGAPGCDTDGSRAAFMQKGNSVFLLRDITPNPANPTTTPQPQFVGLASEFNLLDLNLVWDADLPEDFKLRSQGNYIHNLGYDEGDMRKRAEGQIVNNLNSNGEIESGANAWMVQFTLGNALDLKKQGDWNLFAGYKYIQPDALPDGFNDSSFHLGGTNAKGYFLGGNYGLAKNVYATGRWLSTEAVYGAPFDIDVLQLEINTRF</sequence>
<evidence type="ECO:0000313" key="2">
    <source>
        <dbReference type="EMBL" id="TNB96246.1"/>
    </source>
</evidence>
<dbReference type="Proteomes" id="UP000306272">
    <property type="component" value="Unassembled WGS sequence"/>
</dbReference>
<accession>A0A5C4L090</accession>
<evidence type="ECO:0000256" key="1">
    <source>
        <dbReference type="SAM" id="SignalP"/>
    </source>
</evidence>
<name>A0A5C4L090_PSEJE</name>
<dbReference type="EMBL" id="VDDB01000009">
    <property type="protein sequence ID" value="TNB96246.1"/>
    <property type="molecule type" value="Genomic_DNA"/>
</dbReference>
<proteinExistence type="predicted"/>
<feature type="signal peptide" evidence="1">
    <location>
        <begin position="1"/>
        <end position="25"/>
    </location>
</feature>
<evidence type="ECO:0000313" key="3">
    <source>
        <dbReference type="Proteomes" id="UP000306272"/>
    </source>
</evidence>